<dbReference type="GO" id="GO:0015074">
    <property type="term" value="P:DNA integration"/>
    <property type="evidence" value="ECO:0007669"/>
    <property type="project" value="InterPro"/>
</dbReference>
<dbReference type="GO" id="GO:0003676">
    <property type="term" value="F:nucleic acid binding"/>
    <property type="evidence" value="ECO:0007669"/>
    <property type="project" value="InterPro"/>
</dbReference>
<dbReference type="Pfam" id="PF00665">
    <property type="entry name" value="rve"/>
    <property type="match status" value="1"/>
</dbReference>
<gene>
    <name evidence="2" type="primary">GIN1</name>
</gene>
<dbReference type="SUPFAM" id="SSF53098">
    <property type="entry name" value="Ribonuclease H-like"/>
    <property type="match status" value="1"/>
</dbReference>
<evidence type="ECO:0000313" key="2">
    <source>
        <dbReference type="EMBL" id="JAB60831.1"/>
    </source>
</evidence>
<protein>
    <submittedName>
        <fullName evidence="2">Gypsy retrotransposon integrase-like protein 1</fullName>
    </submittedName>
</protein>
<dbReference type="InterPro" id="IPR036397">
    <property type="entry name" value="RNaseH_sf"/>
</dbReference>
<reference evidence="2" key="1">
    <citation type="submission" date="2013-07" db="EMBL/GenBank/DDBJ databases">
        <title>Midgut Transcriptome Profiling of Anoplphora glabripennis, a Lignocellulose Degrading, Wood-Boring Cerambycid.</title>
        <authorList>
            <person name="Scully E.D."/>
            <person name="Hoover K."/>
            <person name="Carlson J.E."/>
            <person name="Tien M."/>
            <person name="Geib S.M."/>
        </authorList>
    </citation>
    <scope>NUCLEOTIDE SEQUENCE</scope>
</reference>
<sequence>MAAKPRQIQERAPLRDHTSDIPFKVISIDVLGPYPETRRGHRYVIMAQDVFTKWVEVKAVPCATAEKIIRFLETEVLARYCAPAHIISDRETVFRSRAYIRFLEKHHIESNMMAAFNQRANPVERRVQELKKALRALTFQRDKRSWDIFLPQALFVLRTRRNAATGETPSKLVLG</sequence>
<dbReference type="PANTHER" id="PTHR37984:SF5">
    <property type="entry name" value="PROTEIN NYNRIN-LIKE"/>
    <property type="match status" value="1"/>
</dbReference>
<dbReference type="InterPro" id="IPR001584">
    <property type="entry name" value="Integrase_cat-core"/>
</dbReference>
<dbReference type="PANTHER" id="PTHR37984">
    <property type="entry name" value="PROTEIN CBG26694"/>
    <property type="match status" value="1"/>
</dbReference>
<name>V5I6T3_ANOGL</name>
<evidence type="ECO:0000259" key="1">
    <source>
        <dbReference type="PROSITE" id="PS50994"/>
    </source>
</evidence>
<accession>V5I6T3</accession>
<dbReference type="InterPro" id="IPR012337">
    <property type="entry name" value="RNaseH-like_sf"/>
</dbReference>
<dbReference type="PROSITE" id="PS50994">
    <property type="entry name" value="INTEGRASE"/>
    <property type="match status" value="1"/>
</dbReference>
<dbReference type="AlphaFoldDB" id="V5I6T3"/>
<feature type="domain" description="Integrase catalytic" evidence="1">
    <location>
        <begin position="18"/>
        <end position="175"/>
    </location>
</feature>
<dbReference type="InterPro" id="IPR050951">
    <property type="entry name" value="Retrovirus_Pol_polyprotein"/>
</dbReference>
<dbReference type="Gene3D" id="3.30.420.10">
    <property type="entry name" value="Ribonuclease H-like superfamily/Ribonuclease H"/>
    <property type="match status" value="1"/>
</dbReference>
<organism evidence="2">
    <name type="scientific">Anoplophora glabripennis</name>
    <name type="common">Asian longhorn beetle</name>
    <name type="synonym">Anoplophora nobilis</name>
    <dbReference type="NCBI Taxonomy" id="217634"/>
    <lineage>
        <taxon>Eukaryota</taxon>
        <taxon>Metazoa</taxon>
        <taxon>Ecdysozoa</taxon>
        <taxon>Arthropoda</taxon>
        <taxon>Hexapoda</taxon>
        <taxon>Insecta</taxon>
        <taxon>Pterygota</taxon>
        <taxon>Neoptera</taxon>
        <taxon>Endopterygota</taxon>
        <taxon>Coleoptera</taxon>
        <taxon>Polyphaga</taxon>
        <taxon>Cucujiformia</taxon>
        <taxon>Chrysomeloidea</taxon>
        <taxon>Cerambycidae</taxon>
        <taxon>Lamiinae</taxon>
        <taxon>Lamiini</taxon>
        <taxon>Anoplophora</taxon>
    </lineage>
</organism>
<dbReference type="EMBL" id="GALX01007635">
    <property type="protein sequence ID" value="JAB60831.1"/>
    <property type="molecule type" value="Transcribed_RNA"/>
</dbReference>
<proteinExistence type="predicted"/>
<feature type="non-terminal residue" evidence="2">
    <location>
        <position position="175"/>
    </location>
</feature>